<proteinExistence type="predicted"/>
<gene>
    <name evidence="2" type="ORF">QP792_10575</name>
</gene>
<accession>A0AAW6ZGN5</accession>
<evidence type="ECO:0000313" key="3">
    <source>
        <dbReference type="Proteomes" id="UP001240589"/>
    </source>
</evidence>
<evidence type="ECO:0000256" key="1">
    <source>
        <dbReference type="SAM" id="Phobius"/>
    </source>
</evidence>
<dbReference type="Proteomes" id="UP001240589">
    <property type="component" value="Unassembled WGS sequence"/>
</dbReference>
<evidence type="ECO:0000313" key="2">
    <source>
        <dbReference type="EMBL" id="MDK8362621.1"/>
    </source>
</evidence>
<feature type="transmembrane region" description="Helical" evidence="1">
    <location>
        <begin position="49"/>
        <end position="67"/>
    </location>
</feature>
<name>A0AAW6ZGN5_NEIMU</name>
<comment type="caution">
    <text evidence="2">The sequence shown here is derived from an EMBL/GenBank/DDBJ whole genome shotgun (WGS) entry which is preliminary data.</text>
</comment>
<dbReference type="EMBL" id="JASPBL010000065">
    <property type="protein sequence ID" value="MDK8362621.1"/>
    <property type="molecule type" value="Genomic_DNA"/>
</dbReference>
<reference evidence="2" key="1">
    <citation type="submission" date="2023-05" db="EMBL/GenBank/DDBJ databases">
        <title>Genomic Catalog of Human Bladder Bacteria.</title>
        <authorList>
            <person name="Du J."/>
        </authorList>
    </citation>
    <scope>NUCLEOTIDE SEQUENCE</scope>
    <source>
        <strain evidence="2">UMB7974B</strain>
    </source>
</reference>
<dbReference type="AlphaFoldDB" id="A0AAW6ZGN5"/>
<organism evidence="2 3">
    <name type="scientific">Neisseria mucosa</name>
    <dbReference type="NCBI Taxonomy" id="488"/>
    <lineage>
        <taxon>Bacteria</taxon>
        <taxon>Pseudomonadati</taxon>
        <taxon>Pseudomonadota</taxon>
        <taxon>Betaproteobacteria</taxon>
        <taxon>Neisseriales</taxon>
        <taxon>Neisseriaceae</taxon>
        <taxon>Neisseria</taxon>
    </lineage>
</organism>
<sequence length="382" mass="43869">MYWMIPEIPDTLVQPAKRTWGRTAVWIIALAICCCISLIWIFWLKGGVWYSLLFPGIWLAAFIYRFIVSIHKGTAEEAWELEKKKIHNKWIEWAAKKVALTDVYVGLPEGISLRNVVCQEKDAYRFDCVSFNRKDDISDTVAFADDEVEKNISEKLFALRDYSEKITVHLHASDEYVYEYWQNKLAEMAEDVGMGKSGWSVLPLQKPEELIDEWFDKNESEGIHAVLSVWLNRDVDEAEFTETVTWLVFSPPHLARRTKLPVRAWLQRPVSFDEGKRSQALKHYTNYGLNGDAVDAIWFLASREDTQKYIDDIQNAGGRLHSERDKFLLHTPGLYMGAMASGNSLFLLGLAAENTAQKHQLFGWETDSGFYLGRLSQAVGLN</sequence>
<keyword evidence="1" id="KW-0472">Membrane</keyword>
<protein>
    <submittedName>
        <fullName evidence="2">Uncharacterized protein</fullName>
    </submittedName>
</protein>
<dbReference type="RefSeq" id="WP_060975452.1">
    <property type="nucleotide sequence ID" value="NZ_CP020452.2"/>
</dbReference>
<keyword evidence="1" id="KW-1133">Transmembrane helix</keyword>
<keyword evidence="1" id="KW-0812">Transmembrane</keyword>
<feature type="transmembrane region" description="Helical" evidence="1">
    <location>
        <begin position="24"/>
        <end position="43"/>
    </location>
</feature>